<protein>
    <submittedName>
        <fullName evidence="8">Uncharacterized protein</fullName>
    </submittedName>
</protein>
<dbReference type="AlphaFoldDB" id="A0A151TNI4"/>
<feature type="transmembrane region" description="Helical" evidence="5">
    <location>
        <begin position="63"/>
        <end position="84"/>
    </location>
</feature>
<evidence type="ECO:0000256" key="3">
    <source>
        <dbReference type="ARBA" id="ARBA00022989"/>
    </source>
</evidence>
<feature type="transmembrane region" description="Helical" evidence="5">
    <location>
        <begin position="226"/>
        <end position="246"/>
    </location>
</feature>
<organism evidence="8 9">
    <name type="scientific">Cajanus cajan</name>
    <name type="common">Pigeon pea</name>
    <name type="synonym">Cajanus indicus</name>
    <dbReference type="NCBI Taxonomy" id="3821"/>
    <lineage>
        <taxon>Eukaryota</taxon>
        <taxon>Viridiplantae</taxon>
        <taxon>Streptophyta</taxon>
        <taxon>Embryophyta</taxon>
        <taxon>Tracheophyta</taxon>
        <taxon>Spermatophyta</taxon>
        <taxon>Magnoliopsida</taxon>
        <taxon>eudicotyledons</taxon>
        <taxon>Gunneridae</taxon>
        <taxon>Pentapetalae</taxon>
        <taxon>rosids</taxon>
        <taxon>fabids</taxon>
        <taxon>Fabales</taxon>
        <taxon>Fabaceae</taxon>
        <taxon>Papilionoideae</taxon>
        <taxon>50 kb inversion clade</taxon>
        <taxon>NPAAA clade</taxon>
        <taxon>indigoferoid/millettioid clade</taxon>
        <taxon>Phaseoleae</taxon>
        <taxon>Cajanus</taxon>
    </lineage>
</organism>
<name>A0A151TNI4_CAJCA</name>
<dbReference type="OMA" id="IMKVGTS"/>
<feature type="transmembrane region" description="Helical" evidence="5">
    <location>
        <begin position="129"/>
        <end position="153"/>
    </location>
</feature>
<dbReference type="EMBL" id="CM003606">
    <property type="protein sequence ID" value="KYP68609.1"/>
    <property type="molecule type" value="Genomic_DNA"/>
</dbReference>
<feature type="transmembrane region" description="Helical" evidence="5">
    <location>
        <begin position="305"/>
        <end position="325"/>
    </location>
</feature>
<feature type="transmembrane region" description="Helical" evidence="5">
    <location>
        <begin position="408"/>
        <end position="430"/>
    </location>
</feature>
<reference evidence="8 9" key="1">
    <citation type="journal article" date="2012" name="Nat. Biotechnol.">
        <title>Draft genome sequence of pigeonpea (Cajanus cajan), an orphan legume crop of resource-poor farmers.</title>
        <authorList>
            <person name="Varshney R.K."/>
            <person name="Chen W."/>
            <person name="Li Y."/>
            <person name="Bharti A.K."/>
            <person name="Saxena R.K."/>
            <person name="Schlueter J.A."/>
            <person name="Donoghue M.T."/>
            <person name="Azam S."/>
            <person name="Fan G."/>
            <person name="Whaley A.M."/>
            <person name="Farmer A.D."/>
            <person name="Sheridan J."/>
            <person name="Iwata A."/>
            <person name="Tuteja R."/>
            <person name="Penmetsa R.V."/>
            <person name="Wu W."/>
            <person name="Upadhyaya H.D."/>
            <person name="Yang S.P."/>
            <person name="Shah T."/>
            <person name="Saxena K.B."/>
            <person name="Michael T."/>
            <person name="McCombie W.R."/>
            <person name="Yang B."/>
            <person name="Zhang G."/>
            <person name="Yang H."/>
            <person name="Wang J."/>
            <person name="Spillane C."/>
            <person name="Cook D.R."/>
            <person name="May G.D."/>
            <person name="Xu X."/>
            <person name="Jackson S.A."/>
        </authorList>
    </citation>
    <scope>NUCLEOTIDE SEQUENCE [LARGE SCALE GENOMIC DNA]</scope>
    <source>
        <strain evidence="9">cv. Asha</strain>
    </source>
</reference>
<dbReference type="Proteomes" id="UP000075243">
    <property type="component" value="Chromosome 4"/>
</dbReference>
<evidence type="ECO:0000313" key="9">
    <source>
        <dbReference type="Proteomes" id="UP000075243"/>
    </source>
</evidence>
<dbReference type="InterPro" id="IPR037071">
    <property type="entry name" value="Amyloid_glyco_Abeta_sf"/>
</dbReference>
<dbReference type="InterPro" id="IPR010658">
    <property type="entry name" value="Nodulin-like"/>
</dbReference>
<dbReference type="InterPro" id="IPR056555">
    <property type="entry name" value="NFD4_C"/>
</dbReference>
<sequence length="542" mass="60076">MLCASFFIMAGAGGIYVFGLYSEAIKSSLGYDQSTLNFLGFAKDLGSNFGTPVGLIGEFTPPWLLLLLGSAFNFVGYFMIWLSVTARISKPHVWQVCIYMAIGASSSNFTITAVNTACVKIFPESRCPILGLLTGYLGLSGAIMTQLYLALYGNDSESLILLIAWFPAAITLLFAFVIWIMKVGTSTRQSIEPKIFYRFLFASITLALVIMAMIIAQKQIPFPKSAYISCATLVCFILIFPMFITIRKEFLLWKKSLENNTANEVIIEKIQIVDPNEEKAKDNHADISYFSNIFNKPERGEDHTIMQALLSVDMLLILISSFAGYGTNVTVVDNLGQISESLGYTGNTARLFVSLVSIWNYSGRVLAGFVSEILLQKYKVPRPLLLTFSHLLTCIGHLLIVFSAPGSVYFASVLIGFSFGVTWPMFYALVSELFGLKYFSTLQNCVLLVVPFASYVLNVMVTGSFYDREAKNQLKKSGKEWVKGTELACIGKGCYKISLTIMACVSFFAAVTSVIFAMRTTEFYKSVTYKNNEVQRCRNGAD</sequence>
<feature type="transmembrane region" description="Helical" evidence="5">
    <location>
        <begin position="383"/>
        <end position="402"/>
    </location>
</feature>
<dbReference type="CDD" id="cd17354">
    <property type="entry name" value="MFS_Mch1p_like"/>
    <property type="match status" value="1"/>
</dbReference>
<dbReference type="Pfam" id="PF06813">
    <property type="entry name" value="Nodulin-like"/>
    <property type="match status" value="1"/>
</dbReference>
<feature type="transmembrane region" description="Helical" evidence="5">
    <location>
        <begin position="159"/>
        <end position="183"/>
    </location>
</feature>
<evidence type="ECO:0000256" key="1">
    <source>
        <dbReference type="ARBA" id="ARBA00004141"/>
    </source>
</evidence>
<dbReference type="SUPFAM" id="SSF103473">
    <property type="entry name" value="MFS general substrate transporter"/>
    <property type="match status" value="1"/>
</dbReference>
<feature type="transmembrane region" description="Helical" evidence="5">
    <location>
        <begin position="442"/>
        <end position="466"/>
    </location>
</feature>
<feature type="domain" description="NFD4 C-terminal" evidence="7">
    <location>
        <begin position="311"/>
        <end position="524"/>
    </location>
</feature>
<feature type="transmembrane region" description="Helical" evidence="5">
    <location>
        <begin position="195"/>
        <end position="214"/>
    </location>
</feature>
<feature type="domain" description="Nodulin-like" evidence="6">
    <location>
        <begin position="1"/>
        <end position="246"/>
    </location>
</feature>
<dbReference type="STRING" id="3821.A0A151TNI4"/>
<comment type="subcellular location">
    <subcellularLocation>
        <location evidence="1">Membrane</location>
        <topology evidence="1">Multi-pass membrane protein</topology>
    </subcellularLocation>
</comment>
<feature type="transmembrane region" description="Helical" evidence="5">
    <location>
        <begin position="497"/>
        <end position="518"/>
    </location>
</feature>
<dbReference type="PANTHER" id="PTHR21576">
    <property type="entry name" value="UNCHARACTERIZED NODULIN-LIKE PROTEIN"/>
    <property type="match status" value="1"/>
</dbReference>
<evidence type="ECO:0000256" key="5">
    <source>
        <dbReference type="SAM" id="Phobius"/>
    </source>
</evidence>
<keyword evidence="9" id="KW-1185">Reference proteome</keyword>
<dbReference type="Gene3D" id="1.20.1250.20">
    <property type="entry name" value="MFS general substrate transporter like domains"/>
    <property type="match status" value="1"/>
</dbReference>
<keyword evidence="3 5" id="KW-1133">Transmembrane helix</keyword>
<evidence type="ECO:0000259" key="7">
    <source>
        <dbReference type="Pfam" id="PF23262"/>
    </source>
</evidence>
<dbReference type="Gramene" id="C.cajan_21604.t">
    <property type="protein sequence ID" value="C.cajan_21604.t.cds1"/>
    <property type="gene ID" value="C.cajan_21604"/>
</dbReference>
<proteinExistence type="predicted"/>
<dbReference type="InterPro" id="IPR036259">
    <property type="entry name" value="MFS_trans_sf"/>
</dbReference>
<dbReference type="GO" id="GO:0016020">
    <property type="term" value="C:membrane"/>
    <property type="evidence" value="ECO:0007669"/>
    <property type="project" value="UniProtKB-SubCell"/>
</dbReference>
<evidence type="ECO:0000256" key="2">
    <source>
        <dbReference type="ARBA" id="ARBA00022692"/>
    </source>
</evidence>
<evidence type="ECO:0000313" key="8">
    <source>
        <dbReference type="EMBL" id="KYP68609.1"/>
    </source>
</evidence>
<dbReference type="Pfam" id="PF23262">
    <property type="entry name" value="NFD4_C"/>
    <property type="match status" value="1"/>
</dbReference>
<keyword evidence="4 5" id="KW-0472">Membrane</keyword>
<keyword evidence="2 5" id="KW-0812">Transmembrane</keyword>
<evidence type="ECO:0000259" key="6">
    <source>
        <dbReference type="Pfam" id="PF06813"/>
    </source>
</evidence>
<dbReference type="Gene3D" id="4.10.230.10">
    <property type="entry name" value="Amyloidogenic glycoprotein, amyloid-beta peptide"/>
    <property type="match status" value="1"/>
</dbReference>
<evidence type="ECO:0000256" key="4">
    <source>
        <dbReference type="ARBA" id="ARBA00023136"/>
    </source>
</evidence>
<dbReference type="PANTHER" id="PTHR21576:SF29">
    <property type="entry name" value="NODULIN-LIKE DOMAIN-CONTAINING PROTEIN"/>
    <property type="match status" value="1"/>
</dbReference>
<gene>
    <name evidence="8" type="ORF">KK1_022242</name>
</gene>
<accession>A0A151TNI4</accession>